<feature type="non-terminal residue" evidence="2">
    <location>
        <position position="1"/>
    </location>
</feature>
<protein>
    <submittedName>
        <fullName evidence="2">Uncharacterized protein</fullName>
    </submittedName>
</protein>
<sequence length="35" mass="4180">KSSEIKRDDNRRRAAHTAAEQKRRNAIRVIEINYI</sequence>
<evidence type="ECO:0000313" key="2">
    <source>
        <dbReference type="EMBL" id="CAF1540450.1"/>
    </source>
</evidence>
<name>A0A815W491_9BILA</name>
<reference evidence="2" key="1">
    <citation type="submission" date="2021-02" db="EMBL/GenBank/DDBJ databases">
        <authorList>
            <person name="Nowell W R."/>
        </authorList>
    </citation>
    <scope>NUCLEOTIDE SEQUENCE</scope>
</reference>
<dbReference type="EMBL" id="CAJNON010006890">
    <property type="protein sequence ID" value="CAF1540450.1"/>
    <property type="molecule type" value="Genomic_DNA"/>
</dbReference>
<dbReference type="Proteomes" id="UP000663891">
    <property type="component" value="Unassembled WGS sequence"/>
</dbReference>
<accession>A0A815W491</accession>
<comment type="caution">
    <text evidence="2">The sequence shown here is derived from an EMBL/GenBank/DDBJ whole genome shotgun (WGS) entry which is preliminary data.</text>
</comment>
<organism evidence="2 3">
    <name type="scientific">Adineta steineri</name>
    <dbReference type="NCBI Taxonomy" id="433720"/>
    <lineage>
        <taxon>Eukaryota</taxon>
        <taxon>Metazoa</taxon>
        <taxon>Spiralia</taxon>
        <taxon>Gnathifera</taxon>
        <taxon>Rotifera</taxon>
        <taxon>Eurotatoria</taxon>
        <taxon>Bdelloidea</taxon>
        <taxon>Adinetida</taxon>
        <taxon>Adinetidae</taxon>
        <taxon>Adineta</taxon>
    </lineage>
</organism>
<evidence type="ECO:0000313" key="3">
    <source>
        <dbReference type="Proteomes" id="UP000663891"/>
    </source>
</evidence>
<feature type="region of interest" description="Disordered" evidence="1">
    <location>
        <begin position="1"/>
        <end position="21"/>
    </location>
</feature>
<dbReference type="AlphaFoldDB" id="A0A815W491"/>
<evidence type="ECO:0000256" key="1">
    <source>
        <dbReference type="SAM" id="MobiDB-lite"/>
    </source>
</evidence>
<proteinExistence type="predicted"/>
<gene>
    <name evidence="2" type="ORF">VCS650_LOCUS43996</name>
</gene>
<feature type="compositionally biased region" description="Basic and acidic residues" evidence="1">
    <location>
        <begin position="1"/>
        <end position="12"/>
    </location>
</feature>